<organism evidence="7 8">
    <name type="scientific">Prymnesium parvum</name>
    <name type="common">Toxic golden alga</name>
    <dbReference type="NCBI Taxonomy" id="97485"/>
    <lineage>
        <taxon>Eukaryota</taxon>
        <taxon>Haptista</taxon>
        <taxon>Haptophyta</taxon>
        <taxon>Prymnesiophyceae</taxon>
        <taxon>Prymnesiales</taxon>
        <taxon>Prymnesiaceae</taxon>
        <taxon>Prymnesium</taxon>
    </lineage>
</organism>
<feature type="transmembrane region" description="Helical" evidence="5">
    <location>
        <begin position="148"/>
        <end position="165"/>
    </location>
</feature>
<accession>A0AB34IVD8</accession>
<feature type="domain" description="Sugar phosphate transporter" evidence="6">
    <location>
        <begin position="55"/>
        <end position="319"/>
    </location>
</feature>
<keyword evidence="8" id="KW-1185">Reference proteome</keyword>
<sequence length="427" mass="47723">MKRPQCCGEWYAPAVEVAIHSAFFLGLNVLINYVSKLYFSGPHDHTLFGYGLDYHFPLFDSLLDCVICTPLMLLFIWVFPSLRRVSWAQFWEFKMTLTLIAAIHMGSIVLNNLSLEWLGLSINQIIKGAAPLPTMFFAFLLVGSRYSLAVVLTVAALAAGCVVAVPPTEFRTSAEGIIAAILSMLLLSLKQVLYERVLSNSSATGLDPFAITFWQFALGAPMLFVLWVCNANNERAAVLVYWRDRAPTAIWIATASALLALAYNMSTLWLTKVTSALTLNIVSTIKFILVIVIPGLADREFVAYNWVGVALYFLSLCLYTVLSVPAEVERYDNALKLDEEEGDRFFLLPGGKFLFKGEVHQLIVSSRSQTFTVTPPLRAADEHDRLWGHHISETDPTAERTDCCDWGKLCFSVSTYDEKNMLPTRTK</sequence>
<evidence type="ECO:0000313" key="7">
    <source>
        <dbReference type="EMBL" id="KAL1507102.1"/>
    </source>
</evidence>
<dbReference type="PANTHER" id="PTHR11132">
    <property type="entry name" value="SOLUTE CARRIER FAMILY 35"/>
    <property type="match status" value="1"/>
</dbReference>
<feature type="transmembrane region" description="Helical" evidence="5">
    <location>
        <begin position="54"/>
        <end position="79"/>
    </location>
</feature>
<dbReference type="EMBL" id="JBGBPQ010000018">
    <property type="protein sequence ID" value="KAL1507102.1"/>
    <property type="molecule type" value="Genomic_DNA"/>
</dbReference>
<dbReference type="InterPro" id="IPR050186">
    <property type="entry name" value="TPT_transporter"/>
</dbReference>
<keyword evidence="3 5" id="KW-1133">Transmembrane helix</keyword>
<feature type="transmembrane region" description="Helical" evidence="5">
    <location>
        <begin position="12"/>
        <end position="34"/>
    </location>
</feature>
<comment type="subcellular location">
    <subcellularLocation>
        <location evidence="1">Membrane</location>
        <topology evidence="1">Multi-pass membrane protein</topology>
    </subcellularLocation>
</comment>
<reference evidence="7 8" key="1">
    <citation type="journal article" date="2024" name="Science">
        <title>Giant polyketide synthase enzymes in the biosynthesis of giant marine polyether toxins.</title>
        <authorList>
            <person name="Fallon T.R."/>
            <person name="Shende V.V."/>
            <person name="Wierzbicki I.H."/>
            <person name="Pendleton A.L."/>
            <person name="Watervoot N.F."/>
            <person name="Auber R.P."/>
            <person name="Gonzalez D.J."/>
            <person name="Wisecaver J.H."/>
            <person name="Moore B.S."/>
        </authorList>
    </citation>
    <scope>NUCLEOTIDE SEQUENCE [LARGE SCALE GENOMIC DNA]</scope>
    <source>
        <strain evidence="7 8">12B1</strain>
    </source>
</reference>
<name>A0AB34IVD8_PRYPA</name>
<feature type="transmembrane region" description="Helical" evidence="5">
    <location>
        <begin position="303"/>
        <end position="322"/>
    </location>
</feature>
<dbReference type="AlphaFoldDB" id="A0AB34IVD8"/>
<evidence type="ECO:0000256" key="5">
    <source>
        <dbReference type="SAM" id="Phobius"/>
    </source>
</evidence>
<keyword evidence="2 5" id="KW-0812">Transmembrane</keyword>
<evidence type="ECO:0000256" key="1">
    <source>
        <dbReference type="ARBA" id="ARBA00004141"/>
    </source>
</evidence>
<dbReference type="Proteomes" id="UP001515480">
    <property type="component" value="Unassembled WGS sequence"/>
</dbReference>
<feature type="transmembrane region" description="Helical" evidence="5">
    <location>
        <begin position="206"/>
        <end position="228"/>
    </location>
</feature>
<proteinExistence type="predicted"/>
<evidence type="ECO:0000313" key="8">
    <source>
        <dbReference type="Proteomes" id="UP001515480"/>
    </source>
</evidence>
<evidence type="ECO:0000256" key="3">
    <source>
        <dbReference type="ARBA" id="ARBA00022989"/>
    </source>
</evidence>
<keyword evidence="4 5" id="KW-0472">Membrane</keyword>
<protein>
    <recommendedName>
        <fullName evidence="6">Sugar phosphate transporter domain-containing protein</fullName>
    </recommendedName>
</protein>
<feature type="transmembrane region" description="Helical" evidence="5">
    <location>
        <begin position="248"/>
        <end position="270"/>
    </location>
</feature>
<dbReference type="Pfam" id="PF03151">
    <property type="entry name" value="TPT"/>
    <property type="match status" value="1"/>
</dbReference>
<comment type="caution">
    <text evidence="7">The sequence shown here is derived from an EMBL/GenBank/DDBJ whole genome shotgun (WGS) entry which is preliminary data.</text>
</comment>
<evidence type="ECO:0000256" key="4">
    <source>
        <dbReference type="ARBA" id="ARBA00023136"/>
    </source>
</evidence>
<evidence type="ECO:0000259" key="6">
    <source>
        <dbReference type="Pfam" id="PF03151"/>
    </source>
</evidence>
<evidence type="ECO:0000256" key="2">
    <source>
        <dbReference type="ARBA" id="ARBA00022692"/>
    </source>
</evidence>
<dbReference type="GO" id="GO:0016020">
    <property type="term" value="C:membrane"/>
    <property type="evidence" value="ECO:0007669"/>
    <property type="project" value="UniProtKB-SubCell"/>
</dbReference>
<gene>
    <name evidence="7" type="ORF">AB1Y20_007958</name>
</gene>
<feature type="transmembrane region" description="Helical" evidence="5">
    <location>
        <begin position="177"/>
        <end position="194"/>
    </location>
</feature>
<feature type="transmembrane region" description="Helical" evidence="5">
    <location>
        <begin position="277"/>
        <end position="297"/>
    </location>
</feature>
<dbReference type="InterPro" id="IPR004853">
    <property type="entry name" value="Sugar_P_trans_dom"/>
</dbReference>